<reference evidence="4" key="1">
    <citation type="journal article" date="2020" name="Stud. Mycol.">
        <title>101 Dothideomycetes genomes: a test case for predicting lifestyles and emergence of pathogens.</title>
        <authorList>
            <person name="Haridas S."/>
            <person name="Albert R."/>
            <person name="Binder M."/>
            <person name="Bloem J."/>
            <person name="Labutti K."/>
            <person name="Salamov A."/>
            <person name="Andreopoulos B."/>
            <person name="Baker S."/>
            <person name="Barry K."/>
            <person name="Bills G."/>
            <person name="Bluhm B."/>
            <person name="Cannon C."/>
            <person name="Castanera R."/>
            <person name="Culley D."/>
            <person name="Daum C."/>
            <person name="Ezra D."/>
            <person name="Gonzalez J."/>
            <person name="Henrissat B."/>
            <person name="Kuo A."/>
            <person name="Liang C."/>
            <person name="Lipzen A."/>
            <person name="Lutzoni F."/>
            <person name="Magnuson J."/>
            <person name="Mondo S."/>
            <person name="Nolan M."/>
            <person name="Ohm R."/>
            <person name="Pangilinan J."/>
            <person name="Park H.-J."/>
            <person name="Ramirez L."/>
            <person name="Alfaro M."/>
            <person name="Sun H."/>
            <person name="Tritt A."/>
            <person name="Yoshinaga Y."/>
            <person name="Zwiers L.-H."/>
            <person name="Turgeon B."/>
            <person name="Goodwin S."/>
            <person name="Spatafora J."/>
            <person name="Crous P."/>
            <person name="Grigoriev I."/>
        </authorList>
    </citation>
    <scope>NUCLEOTIDE SEQUENCE</scope>
    <source>
        <strain evidence="4">HMLAC05119</strain>
    </source>
</reference>
<dbReference type="Proteomes" id="UP000800096">
    <property type="component" value="Unassembled WGS sequence"/>
</dbReference>
<dbReference type="PANTHER" id="PTHR18460:SF3">
    <property type="entry name" value="TELO2-INTERACTING PROTEIN 1 HOMOLOG"/>
    <property type="match status" value="1"/>
</dbReference>
<dbReference type="PANTHER" id="PTHR18460">
    <property type="entry name" value="TEL2 INTERACTING PROTEIN 1 TTI1 FAMILY MEMBER"/>
    <property type="match status" value="1"/>
</dbReference>
<feature type="compositionally biased region" description="Basic and acidic residues" evidence="1">
    <location>
        <begin position="767"/>
        <end position="782"/>
    </location>
</feature>
<dbReference type="Pfam" id="PF21547">
    <property type="entry name" value="TTI1"/>
    <property type="match status" value="1"/>
</dbReference>
<dbReference type="InterPro" id="IPR016024">
    <property type="entry name" value="ARM-type_fold"/>
</dbReference>
<dbReference type="Pfam" id="PF24181">
    <property type="entry name" value="TPR_TTI1_C"/>
    <property type="match status" value="1"/>
</dbReference>
<evidence type="ECO:0000259" key="2">
    <source>
        <dbReference type="Pfam" id="PF24173"/>
    </source>
</evidence>
<protein>
    <submittedName>
        <fullName evidence="4">HEAT repeat protein-like protein</fullName>
    </submittedName>
</protein>
<dbReference type="AlphaFoldDB" id="A0A6A5QSA9"/>
<feature type="region of interest" description="Disordered" evidence="1">
    <location>
        <begin position="750"/>
        <end position="807"/>
    </location>
</feature>
<feature type="domain" description="TTI1 C-terminal TPR" evidence="3">
    <location>
        <begin position="734"/>
        <end position="901"/>
    </location>
</feature>
<name>A0A6A5QSA9_AMPQU</name>
<feature type="compositionally biased region" description="Pro residues" evidence="1">
    <location>
        <begin position="793"/>
        <end position="806"/>
    </location>
</feature>
<dbReference type="InterPro" id="IPR057566">
    <property type="entry name" value="TPR_TTI1_N"/>
</dbReference>
<dbReference type="InterPro" id="IPR052587">
    <property type="entry name" value="TELO2-interacting_protein_1"/>
</dbReference>
<proteinExistence type="predicted"/>
<evidence type="ECO:0000256" key="1">
    <source>
        <dbReference type="SAM" id="MobiDB-lite"/>
    </source>
</evidence>
<organism evidence="4 5">
    <name type="scientific">Ampelomyces quisqualis</name>
    <name type="common">Powdery mildew agent</name>
    <dbReference type="NCBI Taxonomy" id="50730"/>
    <lineage>
        <taxon>Eukaryota</taxon>
        <taxon>Fungi</taxon>
        <taxon>Dikarya</taxon>
        <taxon>Ascomycota</taxon>
        <taxon>Pezizomycotina</taxon>
        <taxon>Dothideomycetes</taxon>
        <taxon>Pleosporomycetidae</taxon>
        <taxon>Pleosporales</taxon>
        <taxon>Pleosporineae</taxon>
        <taxon>Phaeosphaeriaceae</taxon>
        <taxon>Ampelomyces</taxon>
    </lineage>
</organism>
<dbReference type="SUPFAM" id="SSF48371">
    <property type="entry name" value="ARM repeat"/>
    <property type="match status" value="1"/>
</dbReference>
<dbReference type="GO" id="GO:0005737">
    <property type="term" value="C:cytoplasm"/>
    <property type="evidence" value="ECO:0007669"/>
    <property type="project" value="TreeGrafter"/>
</dbReference>
<evidence type="ECO:0000313" key="4">
    <source>
        <dbReference type="EMBL" id="KAF1917444.1"/>
    </source>
</evidence>
<feature type="domain" description="TTI1 N-terminal TPR" evidence="2">
    <location>
        <begin position="7"/>
        <end position="339"/>
    </location>
</feature>
<keyword evidence="5" id="KW-1185">Reference proteome</keyword>
<dbReference type="OrthoDB" id="49511at2759"/>
<accession>A0A6A5QSA9</accession>
<evidence type="ECO:0000313" key="5">
    <source>
        <dbReference type="Proteomes" id="UP000800096"/>
    </source>
</evidence>
<dbReference type="InterPro" id="IPR011989">
    <property type="entry name" value="ARM-like"/>
</dbReference>
<gene>
    <name evidence="4" type="ORF">BDU57DRAFT_513702</name>
</gene>
<dbReference type="InterPro" id="IPR049362">
    <property type="entry name" value="TTI1_rpt"/>
</dbReference>
<sequence>MDRHQTFQRLKQPCIQLLQATASLAHKPDARKALVAALAHLCDTLHSIAATPAALDAKLVEYAFVPISQVLRLSRQVPVRALELCLECISTLLDAAWGGALEPALSAQLLILFSFLAKPTSAENGIAASSEELQTLALRCMAQLLTETSRTIEGKEATTATSNIPALGDAVLVMLDTITDAKANATRLQAAIALQATIDAISDNDALASFLPRMVSSLTKTLTPGSSNRPSFRVVEQSLQVLSSLLLRLLSDRATKTLPDTTNEQAASEIRVLRSTSWLQATSSQIKVALANVFRLRDHDKPEVRWTLLQLCLGIVQDCRASLPDCIAMTIETAISLAGCGENQDAIETELKVLLSADHALADVLHESLHGWVVSLPRLMQSRDDNIRRQIIHQISVTLRLFNGDATFIDGRLADALRDGISTVLGNSKGLEVMSYQQPQETDHTLVLTSSTSLVFEPLSLRLKGQEDMMVEFRQLIHELAKSDSAVTVLQELMRTIDTGDREAQLASFWSALHLVQDITQANSIFDQFVDMGISNPREELLDALYSHSVTILTQRDDFAEMSCHFYALALETIALQAIRYQNEYRGELTDVLYPVLHCLGDPDENLRSHALTCLNILSDACGYADAGELVVANVDYIVNAVGLKLAVGDVSPQAPQVLLMMMRLCGPSLLPYLDDLVGSIFDALERYHGYPKLTELLFAVLKGMVEEGVKAPLLAITQGDEDERSGTRTKTVTMADIIRAVKTLNQGTKKIEENINDPNEPFPQEPWKKDATAPPASRDELQNESQDQDQPPAEPEPAEPPPPAPRIYDLLLRISELTQHYLTTSSPTLRTSLLSLLRTTIPALAKHENSFLPLIHTLWPVLLPRLEDPEAYVVSNALDILALMCEHAGDFMRSRIEDAWDIFVKVHGRTKQRSDGRAGTQQTLLPKPLNLSGVVTGMQKLAVHASTCPAPAFRPELYVDAPTRMIWNSLVALLCAIAGHVTLKNERFDHVLEILEPVMEREDVRSALEKCNADAVWLRMYLTGRNGLKENAAGGDAAKAMDRIPTGRTNWQFVVI</sequence>
<dbReference type="EMBL" id="ML979134">
    <property type="protein sequence ID" value="KAF1917444.1"/>
    <property type="molecule type" value="Genomic_DNA"/>
</dbReference>
<evidence type="ECO:0000259" key="3">
    <source>
        <dbReference type="Pfam" id="PF24181"/>
    </source>
</evidence>
<dbReference type="Pfam" id="PF24173">
    <property type="entry name" value="TPR_TTI1_N"/>
    <property type="match status" value="1"/>
</dbReference>
<dbReference type="Gene3D" id="1.25.10.10">
    <property type="entry name" value="Leucine-rich Repeat Variant"/>
    <property type="match status" value="2"/>
</dbReference>
<dbReference type="InterPro" id="IPR057567">
    <property type="entry name" value="TPR_TTI1_C"/>
</dbReference>